<dbReference type="InterPro" id="IPR025497">
    <property type="entry name" value="PatA-like_N"/>
</dbReference>
<dbReference type="InterPro" id="IPR001789">
    <property type="entry name" value="Sig_transdc_resp-reg_receiver"/>
</dbReference>
<protein>
    <submittedName>
        <fullName evidence="5">CheY-like chemotaxis protein</fullName>
    </submittedName>
</protein>
<evidence type="ECO:0000256" key="3">
    <source>
        <dbReference type="SAM" id="MobiDB-lite"/>
    </source>
</evidence>
<dbReference type="AlphaFoldDB" id="A0A7W0C9Q5"/>
<reference evidence="5 6" key="1">
    <citation type="submission" date="2020-07" db="EMBL/GenBank/DDBJ databases">
        <title>Genomic Encyclopedia of Type Strains, Phase IV (KMG-IV): sequencing the most valuable type-strain genomes for metagenomic binning, comparative biology and taxonomic classification.</title>
        <authorList>
            <person name="Goeker M."/>
        </authorList>
    </citation>
    <scope>NUCLEOTIDE SEQUENCE [LARGE SCALE GENOMIC DNA]</scope>
    <source>
        <strain evidence="5 6">DSM 17721</strain>
    </source>
</reference>
<dbReference type="GO" id="GO:0000160">
    <property type="term" value="P:phosphorelay signal transduction system"/>
    <property type="evidence" value="ECO:0007669"/>
    <property type="project" value="InterPro"/>
</dbReference>
<evidence type="ECO:0000313" key="5">
    <source>
        <dbReference type="EMBL" id="MBA2881761.1"/>
    </source>
</evidence>
<dbReference type="Pfam" id="PF00072">
    <property type="entry name" value="Response_reg"/>
    <property type="match status" value="1"/>
</dbReference>
<accession>A0A7W0C9Q5</accession>
<feature type="region of interest" description="Disordered" evidence="3">
    <location>
        <begin position="250"/>
        <end position="288"/>
    </location>
</feature>
<dbReference type="PANTHER" id="PTHR44591">
    <property type="entry name" value="STRESS RESPONSE REGULATOR PROTEIN 1"/>
    <property type="match status" value="1"/>
</dbReference>
<feature type="compositionally biased region" description="Basic and acidic residues" evidence="3">
    <location>
        <begin position="261"/>
        <end position="272"/>
    </location>
</feature>
<keyword evidence="1 2" id="KW-0597">Phosphoprotein</keyword>
<dbReference type="Proteomes" id="UP000525298">
    <property type="component" value="Unassembled WGS sequence"/>
</dbReference>
<evidence type="ECO:0000256" key="1">
    <source>
        <dbReference type="ARBA" id="ARBA00022553"/>
    </source>
</evidence>
<dbReference type="SUPFAM" id="SSF52172">
    <property type="entry name" value="CheY-like"/>
    <property type="match status" value="1"/>
</dbReference>
<comment type="caution">
    <text evidence="5">The sequence shown here is derived from an EMBL/GenBank/DDBJ whole genome shotgun (WGS) entry which is preliminary data.</text>
</comment>
<dbReference type="Gene3D" id="3.40.50.2300">
    <property type="match status" value="1"/>
</dbReference>
<dbReference type="InterPro" id="IPR050595">
    <property type="entry name" value="Bact_response_regulator"/>
</dbReference>
<dbReference type="InterPro" id="IPR011006">
    <property type="entry name" value="CheY-like_superfamily"/>
</dbReference>
<keyword evidence="6" id="KW-1185">Reference proteome</keyword>
<sequence>MTPKVLIVDDDAVWLQLMEQELKQNAPPFTVATTESGQEALDMLAADHVSAVVSDLRMPGIDGFELVNRVSRDYPDIPVMIVTAYDRPKTREVVFKSGASDYMVKPLSTEDLIERINRILRAQAEGGSLHNVSLETFLQLIEMESQTCTLRVSRKTGNQLGVLFFRDGDLINARLGGRQGHEAAYEILSWSGVSLTIENFCQVTEKLIDGGLQSMLLNAMRQKDENRPDFSPHENPPNDQILLDSPIFTQSEEQSAPSAADHPRSDAGDSKKSPAAGTSDAERSQSKLESIFGQVSGVEDIYEDQRYAGLLQEAARIGKLCGSGDLNAVYVNQKSTGQRVIVPGSQVSVIRMSHDVSRDRIIDLLL</sequence>
<dbReference type="PROSITE" id="PS50110">
    <property type="entry name" value="RESPONSE_REGULATORY"/>
    <property type="match status" value="1"/>
</dbReference>
<feature type="modified residue" description="4-aspartylphosphate" evidence="2">
    <location>
        <position position="55"/>
    </location>
</feature>
<proteinExistence type="predicted"/>
<dbReference type="CDD" id="cd00156">
    <property type="entry name" value="REC"/>
    <property type="match status" value="1"/>
</dbReference>
<evidence type="ECO:0000313" key="6">
    <source>
        <dbReference type="Proteomes" id="UP000525298"/>
    </source>
</evidence>
<dbReference type="RefSeq" id="WP_181551417.1">
    <property type="nucleotide sequence ID" value="NZ_JACDUS010000005.1"/>
</dbReference>
<evidence type="ECO:0000256" key="2">
    <source>
        <dbReference type="PROSITE-ProRule" id="PRU00169"/>
    </source>
</evidence>
<gene>
    <name evidence="5" type="ORF">HNR65_002092</name>
</gene>
<organism evidence="5 6">
    <name type="scientific">Desulfosalsimonas propionicica</name>
    <dbReference type="NCBI Taxonomy" id="332175"/>
    <lineage>
        <taxon>Bacteria</taxon>
        <taxon>Pseudomonadati</taxon>
        <taxon>Thermodesulfobacteriota</taxon>
        <taxon>Desulfobacteria</taxon>
        <taxon>Desulfobacterales</taxon>
        <taxon>Desulfosalsimonadaceae</taxon>
        <taxon>Desulfosalsimonas</taxon>
    </lineage>
</organism>
<dbReference type="EMBL" id="JACDUS010000005">
    <property type="protein sequence ID" value="MBA2881761.1"/>
    <property type="molecule type" value="Genomic_DNA"/>
</dbReference>
<feature type="domain" description="Response regulatory" evidence="4">
    <location>
        <begin position="4"/>
        <end position="120"/>
    </location>
</feature>
<evidence type="ECO:0000259" key="4">
    <source>
        <dbReference type="PROSITE" id="PS50110"/>
    </source>
</evidence>
<dbReference type="SMART" id="SM00448">
    <property type="entry name" value="REC"/>
    <property type="match status" value="1"/>
</dbReference>
<name>A0A7W0C9Q5_9BACT</name>
<dbReference type="PANTHER" id="PTHR44591:SF3">
    <property type="entry name" value="RESPONSE REGULATORY DOMAIN-CONTAINING PROTEIN"/>
    <property type="match status" value="1"/>
</dbReference>
<dbReference type="Pfam" id="PF14332">
    <property type="entry name" value="DUF4388"/>
    <property type="match status" value="1"/>
</dbReference>